<gene>
    <name evidence="2" type="ORF">ANIA_07219</name>
</gene>
<dbReference type="PANTHER" id="PTHR40618">
    <property type="entry name" value="B-ZIP TRANSCRIPTION FACTOR (EUROFUNG)-RELATED"/>
    <property type="match status" value="1"/>
</dbReference>
<dbReference type="VEuPathDB" id="FungiDB:AN7219"/>
<dbReference type="HOGENOM" id="CLU_871626_0_0_1"/>
<sequence length="319" mass="34671">MSCTALILSNQRRRQQVLLAQTGVPGTKRGTHQGATAAVARLESALERMCQAIISSTDVVIGARIPTSHQQIAHRLRDTVKTCLLSAMDGNGCQDDFACSNQSEQLPKQSQAQGDHEKWPRPSQHAGLGVLPPARNAPFAPQSMPPAADATTMKAALFANQLRLYARLNNKQPDRCSDIPYFRLGGAGTHYSGVSGQNQTELGKEQNSREIRIPDTLSAFSPEVQKDLDGDWFDLFDLVGYVRTHGVALSMAPPVEDTAYRKVNAVDFAAGRLTFRVLCHARGGYLTIISSGRKGICLGHSPGFKRSDVEIAIDSSCWK</sequence>
<dbReference type="STRING" id="227321.Q5AWW1"/>
<dbReference type="PANTHER" id="PTHR40618:SF1">
    <property type="entry name" value="B-ZIP TRANSCRIPTION FACTOR (EUROFUNG)"/>
    <property type="match status" value="1"/>
</dbReference>
<proteinExistence type="predicted"/>
<evidence type="ECO:0000313" key="3">
    <source>
        <dbReference type="Proteomes" id="UP000000560"/>
    </source>
</evidence>
<dbReference type="AlphaFoldDB" id="Q5AWW1"/>
<dbReference type="Proteomes" id="UP000000560">
    <property type="component" value="Chromosome IV"/>
</dbReference>
<protein>
    <submittedName>
        <fullName evidence="2">Uncharacterized protein</fullName>
    </submittedName>
</protein>
<organism evidence="2 3">
    <name type="scientific">Emericella nidulans (strain FGSC A4 / ATCC 38163 / CBS 112.46 / NRRL 194 / M139)</name>
    <name type="common">Aspergillus nidulans</name>
    <dbReference type="NCBI Taxonomy" id="227321"/>
    <lineage>
        <taxon>Eukaryota</taxon>
        <taxon>Fungi</taxon>
        <taxon>Dikarya</taxon>
        <taxon>Ascomycota</taxon>
        <taxon>Pezizomycotina</taxon>
        <taxon>Eurotiomycetes</taxon>
        <taxon>Eurotiomycetidae</taxon>
        <taxon>Eurotiales</taxon>
        <taxon>Aspergillaceae</taxon>
        <taxon>Aspergillus</taxon>
        <taxon>Aspergillus subgen. Nidulantes</taxon>
    </lineage>
</organism>
<dbReference type="OrthoDB" id="3555317at2759"/>
<feature type="region of interest" description="Disordered" evidence="1">
    <location>
        <begin position="104"/>
        <end position="147"/>
    </location>
</feature>
<evidence type="ECO:0000256" key="1">
    <source>
        <dbReference type="SAM" id="MobiDB-lite"/>
    </source>
</evidence>
<name>Q5AWW1_EMENI</name>
<dbReference type="OMA" id="QAINICT"/>
<dbReference type="EMBL" id="BN001304">
    <property type="protein sequence ID" value="CBF78831.1"/>
    <property type="molecule type" value="Genomic_DNA"/>
</dbReference>
<dbReference type="RefSeq" id="XP_680488.1">
    <property type="nucleotide sequence ID" value="XM_675396.1"/>
</dbReference>
<dbReference type="KEGG" id="ani:ANIA_07219"/>
<evidence type="ECO:0000313" key="2">
    <source>
        <dbReference type="EMBL" id="CBF78831.1"/>
    </source>
</evidence>
<keyword evidence="3" id="KW-1185">Reference proteome</keyword>
<dbReference type="GeneID" id="2870063"/>
<reference evidence="3" key="2">
    <citation type="journal article" date="2009" name="Fungal Genet. Biol.">
        <title>The 2008 update of the Aspergillus nidulans genome annotation: a community effort.</title>
        <authorList>
            <person name="Wortman J.R."/>
            <person name="Gilsenan J.M."/>
            <person name="Joardar V."/>
            <person name="Deegan J."/>
            <person name="Clutterbuck J."/>
            <person name="Andersen M.R."/>
            <person name="Archer D."/>
            <person name="Bencina M."/>
            <person name="Braus G."/>
            <person name="Coutinho P."/>
            <person name="von Dohren H."/>
            <person name="Doonan J."/>
            <person name="Driessen A.J."/>
            <person name="Durek P."/>
            <person name="Espeso E."/>
            <person name="Fekete E."/>
            <person name="Flipphi M."/>
            <person name="Estrada C.G."/>
            <person name="Geysens S."/>
            <person name="Goldman G."/>
            <person name="de Groot P.W."/>
            <person name="Hansen K."/>
            <person name="Harris S.D."/>
            <person name="Heinekamp T."/>
            <person name="Helmstaedt K."/>
            <person name="Henrissat B."/>
            <person name="Hofmann G."/>
            <person name="Homan T."/>
            <person name="Horio T."/>
            <person name="Horiuchi H."/>
            <person name="James S."/>
            <person name="Jones M."/>
            <person name="Karaffa L."/>
            <person name="Karanyi Z."/>
            <person name="Kato M."/>
            <person name="Keller N."/>
            <person name="Kelly D.E."/>
            <person name="Kiel J.A."/>
            <person name="Kim J.M."/>
            <person name="van der Klei I.J."/>
            <person name="Klis F.M."/>
            <person name="Kovalchuk A."/>
            <person name="Krasevec N."/>
            <person name="Kubicek C.P."/>
            <person name="Liu B."/>
            <person name="Maccabe A."/>
            <person name="Meyer V."/>
            <person name="Mirabito P."/>
            <person name="Miskei M."/>
            <person name="Mos M."/>
            <person name="Mullins J."/>
            <person name="Nelson D.R."/>
            <person name="Nielsen J."/>
            <person name="Oakley B.R."/>
            <person name="Osmani S.A."/>
            <person name="Pakula T."/>
            <person name="Paszewski A."/>
            <person name="Paulsen I."/>
            <person name="Pilsyk S."/>
            <person name="Pocsi I."/>
            <person name="Punt P.J."/>
            <person name="Ram A.F."/>
            <person name="Ren Q."/>
            <person name="Robellet X."/>
            <person name="Robson G."/>
            <person name="Seiboth B."/>
            <person name="van Solingen P."/>
            <person name="Specht T."/>
            <person name="Sun J."/>
            <person name="Taheri-Talesh N."/>
            <person name="Takeshita N."/>
            <person name="Ussery D."/>
            <person name="vanKuyk P.A."/>
            <person name="Visser H."/>
            <person name="van de Vondervoort P.J."/>
            <person name="de Vries R.P."/>
            <person name="Walton J."/>
            <person name="Xiang X."/>
            <person name="Xiong Y."/>
            <person name="Zeng A.P."/>
            <person name="Brandt B.W."/>
            <person name="Cornell M.J."/>
            <person name="van den Hondel C.A."/>
            <person name="Visser J."/>
            <person name="Oliver S.G."/>
            <person name="Turner G."/>
        </authorList>
    </citation>
    <scope>GENOME REANNOTATION</scope>
    <source>
        <strain evidence="3">FGSC A4 / ATCC 38163 / CBS 112.46 / NRRL 194 / M139</strain>
    </source>
</reference>
<accession>Q5AWW1</accession>
<accession>C8VCZ6</accession>
<dbReference type="InParanoid" id="Q5AWW1"/>
<feature type="compositionally biased region" description="Polar residues" evidence="1">
    <location>
        <begin position="104"/>
        <end position="113"/>
    </location>
</feature>
<reference evidence="3" key="1">
    <citation type="journal article" date="2005" name="Nature">
        <title>Sequencing of Aspergillus nidulans and comparative analysis with A. fumigatus and A. oryzae.</title>
        <authorList>
            <person name="Galagan J.E."/>
            <person name="Calvo S.E."/>
            <person name="Cuomo C."/>
            <person name="Ma L.J."/>
            <person name="Wortman J.R."/>
            <person name="Batzoglou S."/>
            <person name="Lee S.I."/>
            <person name="Basturkmen M."/>
            <person name="Spevak C.C."/>
            <person name="Clutterbuck J."/>
            <person name="Kapitonov V."/>
            <person name="Jurka J."/>
            <person name="Scazzocchio C."/>
            <person name="Farman M."/>
            <person name="Butler J."/>
            <person name="Purcell S."/>
            <person name="Harris S."/>
            <person name="Braus G.H."/>
            <person name="Draht O."/>
            <person name="Busch S."/>
            <person name="D'Enfert C."/>
            <person name="Bouchier C."/>
            <person name="Goldman G.H."/>
            <person name="Bell-Pedersen D."/>
            <person name="Griffiths-Jones S."/>
            <person name="Doonan J.H."/>
            <person name="Yu J."/>
            <person name="Vienken K."/>
            <person name="Pain A."/>
            <person name="Freitag M."/>
            <person name="Selker E.U."/>
            <person name="Archer D.B."/>
            <person name="Penalva M.A."/>
            <person name="Oakley B.R."/>
            <person name="Momany M."/>
            <person name="Tanaka T."/>
            <person name="Kumagai T."/>
            <person name="Asai K."/>
            <person name="Machida M."/>
            <person name="Nierman W.C."/>
            <person name="Denning D.W."/>
            <person name="Caddick M."/>
            <person name="Hynes M."/>
            <person name="Paoletti M."/>
            <person name="Fischer R."/>
            <person name="Miller B."/>
            <person name="Dyer P."/>
            <person name="Sachs M.S."/>
            <person name="Osmani S.A."/>
            <person name="Birren B.W."/>
        </authorList>
    </citation>
    <scope>NUCLEOTIDE SEQUENCE [LARGE SCALE GENOMIC DNA]</scope>
    <source>
        <strain evidence="3">FGSC A4 / ATCC 38163 / CBS 112.46 / NRRL 194 / M139</strain>
    </source>
</reference>